<proteinExistence type="predicted"/>
<dbReference type="Proteomes" id="UP000320722">
    <property type="component" value="Chromosome"/>
</dbReference>
<accession>A0A517WCW0</accession>
<evidence type="ECO:0000313" key="2">
    <source>
        <dbReference type="Proteomes" id="UP000320722"/>
    </source>
</evidence>
<protein>
    <submittedName>
        <fullName evidence="1">Uncharacterized protein</fullName>
    </submittedName>
</protein>
<name>A0A517WCW0_9PLAN</name>
<organism evidence="1 2">
    <name type="scientific">Gimesia chilikensis</name>
    <dbReference type="NCBI Taxonomy" id="2605989"/>
    <lineage>
        <taxon>Bacteria</taxon>
        <taxon>Pseudomonadati</taxon>
        <taxon>Planctomycetota</taxon>
        <taxon>Planctomycetia</taxon>
        <taxon>Planctomycetales</taxon>
        <taxon>Planctomycetaceae</taxon>
        <taxon>Gimesia</taxon>
    </lineage>
</organism>
<dbReference type="AlphaFoldDB" id="A0A517WCW0"/>
<gene>
    <name evidence="1" type="ORF">V6x_27980</name>
</gene>
<sequence length="97" mass="10558">MNPKDATEEQLLPKINSHAAPDVACGKLWSMFWYPFIIIVSQFSTRVLPFAGMADQKPDLKPGLFTCSPEQVSDSTTCAVEPSGRLLTVPDTGSSEI</sequence>
<evidence type="ECO:0000313" key="1">
    <source>
        <dbReference type="EMBL" id="QDU03087.1"/>
    </source>
</evidence>
<reference evidence="1 2" key="1">
    <citation type="submission" date="2019-02" db="EMBL/GenBank/DDBJ databases">
        <title>Deep-cultivation of Planctomycetes and their phenomic and genomic characterization uncovers novel biology.</title>
        <authorList>
            <person name="Wiegand S."/>
            <person name="Jogler M."/>
            <person name="Boedeker C."/>
            <person name="Pinto D."/>
            <person name="Vollmers J."/>
            <person name="Rivas-Marin E."/>
            <person name="Kohn T."/>
            <person name="Peeters S.H."/>
            <person name="Heuer A."/>
            <person name="Rast P."/>
            <person name="Oberbeckmann S."/>
            <person name="Bunk B."/>
            <person name="Jeske O."/>
            <person name="Meyerdierks A."/>
            <person name="Storesund J.E."/>
            <person name="Kallscheuer N."/>
            <person name="Luecker S."/>
            <person name="Lage O.M."/>
            <person name="Pohl T."/>
            <person name="Merkel B.J."/>
            <person name="Hornburger P."/>
            <person name="Mueller R.-W."/>
            <person name="Bruemmer F."/>
            <person name="Labrenz M."/>
            <person name="Spormann A.M."/>
            <person name="Op den Camp H."/>
            <person name="Overmann J."/>
            <person name="Amann R."/>
            <person name="Jetten M.S.M."/>
            <person name="Mascher T."/>
            <person name="Medema M.H."/>
            <person name="Devos D.P."/>
            <person name="Kaster A.-K."/>
            <person name="Ovreas L."/>
            <person name="Rohde M."/>
            <person name="Galperin M.Y."/>
            <person name="Jogler C."/>
        </authorList>
    </citation>
    <scope>NUCLEOTIDE SEQUENCE [LARGE SCALE GENOMIC DNA]</scope>
    <source>
        <strain evidence="1 2">V6</strain>
    </source>
</reference>
<dbReference type="EMBL" id="CP036347">
    <property type="protein sequence ID" value="QDU03087.1"/>
    <property type="molecule type" value="Genomic_DNA"/>
</dbReference>